<dbReference type="Pfam" id="PF00392">
    <property type="entry name" value="GntR"/>
    <property type="match status" value="1"/>
</dbReference>
<name>A0A0E3GPY1_CLOSL</name>
<dbReference type="PRINTS" id="PR00035">
    <property type="entry name" value="HTHGNTR"/>
</dbReference>
<dbReference type="SUPFAM" id="SSF46785">
    <property type="entry name" value="Winged helix' DNA-binding domain"/>
    <property type="match status" value="1"/>
</dbReference>
<dbReference type="InterPro" id="IPR036388">
    <property type="entry name" value="WH-like_DNA-bd_sf"/>
</dbReference>
<sequence length="223" mass="26161">MILETGKKLTSKRLYQILKEEIIKLHLKPGLSISEKGISEKFDVSRTPVREAFLLLSQEGLLDVYPQKGTFVSLIDLDVVEEARFLREHVERAVVKLACNKFPEEKIFFLEMNLKVQKMCMDKNDYTGFFQADEEFHKTIFEGCNKKRTWDTICQVEADFQRIRVLSLSLKLKLGNVYSQHLVITDAIRNKNLDIADKVMREHLTMVNFDSVKLKEKYQEYFK</sequence>
<reference evidence="5 6" key="1">
    <citation type="journal article" date="2015" name="J. Biotechnol.">
        <title>Complete genome sequence of a malodorant-producing acetogen, Clostridium scatologenes ATCC 25775(T).</title>
        <authorList>
            <person name="Zhu Z."/>
            <person name="Guo T."/>
            <person name="Zheng H."/>
            <person name="Song T."/>
            <person name="Ouyang P."/>
            <person name="Xie J."/>
        </authorList>
    </citation>
    <scope>NUCLEOTIDE SEQUENCE [LARGE SCALE GENOMIC DNA]</scope>
    <source>
        <strain evidence="5 6">ATCC 25775</strain>
    </source>
</reference>
<protein>
    <submittedName>
        <fullName evidence="5">Transcriptional regulator, GntR family</fullName>
    </submittedName>
</protein>
<evidence type="ECO:0000259" key="4">
    <source>
        <dbReference type="PROSITE" id="PS50949"/>
    </source>
</evidence>
<dbReference type="EMBL" id="CP009933">
    <property type="protein sequence ID" value="AKA67611.1"/>
    <property type="molecule type" value="Genomic_DNA"/>
</dbReference>
<gene>
    <name evidence="5" type="ORF">CSCA_0486</name>
</gene>
<dbReference type="Proteomes" id="UP000033115">
    <property type="component" value="Chromosome"/>
</dbReference>
<proteinExistence type="predicted"/>
<organism evidence="5 6">
    <name type="scientific">Clostridium scatologenes</name>
    <dbReference type="NCBI Taxonomy" id="1548"/>
    <lineage>
        <taxon>Bacteria</taxon>
        <taxon>Bacillati</taxon>
        <taxon>Bacillota</taxon>
        <taxon>Clostridia</taxon>
        <taxon>Eubacteriales</taxon>
        <taxon>Clostridiaceae</taxon>
        <taxon>Clostridium</taxon>
    </lineage>
</organism>
<dbReference type="SMART" id="SM00895">
    <property type="entry name" value="FCD"/>
    <property type="match status" value="1"/>
</dbReference>
<dbReference type="GO" id="GO:0003700">
    <property type="term" value="F:DNA-binding transcription factor activity"/>
    <property type="evidence" value="ECO:0007669"/>
    <property type="project" value="InterPro"/>
</dbReference>
<dbReference type="CDD" id="cd07377">
    <property type="entry name" value="WHTH_GntR"/>
    <property type="match status" value="1"/>
</dbReference>
<dbReference type="PROSITE" id="PS50949">
    <property type="entry name" value="HTH_GNTR"/>
    <property type="match status" value="1"/>
</dbReference>
<keyword evidence="6" id="KW-1185">Reference proteome</keyword>
<evidence type="ECO:0000256" key="2">
    <source>
        <dbReference type="ARBA" id="ARBA00023125"/>
    </source>
</evidence>
<evidence type="ECO:0000313" key="5">
    <source>
        <dbReference type="EMBL" id="AKA67611.1"/>
    </source>
</evidence>
<dbReference type="PANTHER" id="PTHR43537:SF6">
    <property type="entry name" value="HTH-TYPE TRANSCRIPTIONAL REPRESSOR RSPR"/>
    <property type="match status" value="1"/>
</dbReference>
<keyword evidence="2" id="KW-0238">DNA-binding</keyword>
<dbReference type="HOGENOM" id="CLU_017584_5_2_9"/>
<dbReference type="InterPro" id="IPR000524">
    <property type="entry name" value="Tscrpt_reg_HTH_GntR"/>
</dbReference>
<dbReference type="Gene3D" id="1.20.120.530">
    <property type="entry name" value="GntR ligand-binding domain-like"/>
    <property type="match status" value="1"/>
</dbReference>
<dbReference type="Pfam" id="PF07729">
    <property type="entry name" value="FCD"/>
    <property type="match status" value="1"/>
</dbReference>
<dbReference type="SMART" id="SM00345">
    <property type="entry name" value="HTH_GNTR"/>
    <property type="match status" value="1"/>
</dbReference>
<accession>A0A0E3GPY1</accession>
<dbReference type="AlphaFoldDB" id="A0A0E3GPY1"/>
<dbReference type="RefSeq" id="WP_029160682.1">
    <property type="nucleotide sequence ID" value="NZ_CP009933.1"/>
</dbReference>
<dbReference type="GO" id="GO:0003677">
    <property type="term" value="F:DNA binding"/>
    <property type="evidence" value="ECO:0007669"/>
    <property type="project" value="UniProtKB-KW"/>
</dbReference>
<dbReference type="Gene3D" id="1.10.10.10">
    <property type="entry name" value="Winged helix-like DNA-binding domain superfamily/Winged helix DNA-binding domain"/>
    <property type="match status" value="1"/>
</dbReference>
<dbReference type="PANTHER" id="PTHR43537">
    <property type="entry name" value="TRANSCRIPTIONAL REGULATOR, GNTR FAMILY"/>
    <property type="match status" value="1"/>
</dbReference>
<evidence type="ECO:0000256" key="1">
    <source>
        <dbReference type="ARBA" id="ARBA00023015"/>
    </source>
</evidence>
<keyword evidence="3" id="KW-0804">Transcription</keyword>
<dbReference type="KEGG" id="csq:CSCA_0486"/>
<dbReference type="InterPro" id="IPR011711">
    <property type="entry name" value="GntR_C"/>
</dbReference>
<dbReference type="STRING" id="1548.CSCA_0486"/>
<dbReference type="SUPFAM" id="SSF48008">
    <property type="entry name" value="GntR ligand-binding domain-like"/>
    <property type="match status" value="1"/>
</dbReference>
<dbReference type="InterPro" id="IPR036390">
    <property type="entry name" value="WH_DNA-bd_sf"/>
</dbReference>
<evidence type="ECO:0000313" key="6">
    <source>
        <dbReference type="Proteomes" id="UP000033115"/>
    </source>
</evidence>
<keyword evidence="1" id="KW-0805">Transcription regulation</keyword>
<evidence type="ECO:0000256" key="3">
    <source>
        <dbReference type="ARBA" id="ARBA00023163"/>
    </source>
</evidence>
<dbReference type="InterPro" id="IPR008920">
    <property type="entry name" value="TF_FadR/GntR_C"/>
</dbReference>
<feature type="domain" description="HTH gntR-type" evidence="4">
    <location>
        <begin position="8"/>
        <end position="75"/>
    </location>
</feature>